<feature type="region of interest" description="Disordered" evidence="1">
    <location>
        <begin position="1"/>
        <end position="101"/>
    </location>
</feature>
<keyword evidence="3" id="KW-1185">Reference proteome</keyword>
<comment type="caution">
    <text evidence="2">The sequence shown here is derived from an EMBL/GenBank/DDBJ whole genome shotgun (WGS) entry which is preliminary data.</text>
</comment>
<organism evidence="2 3">
    <name type="scientific">Pleurodeles waltl</name>
    <name type="common">Iberian ribbed newt</name>
    <dbReference type="NCBI Taxonomy" id="8319"/>
    <lineage>
        <taxon>Eukaryota</taxon>
        <taxon>Metazoa</taxon>
        <taxon>Chordata</taxon>
        <taxon>Craniata</taxon>
        <taxon>Vertebrata</taxon>
        <taxon>Euteleostomi</taxon>
        <taxon>Amphibia</taxon>
        <taxon>Batrachia</taxon>
        <taxon>Caudata</taxon>
        <taxon>Salamandroidea</taxon>
        <taxon>Salamandridae</taxon>
        <taxon>Pleurodelinae</taxon>
        <taxon>Pleurodeles</taxon>
    </lineage>
</organism>
<dbReference type="EMBL" id="JANPWB010000009">
    <property type="protein sequence ID" value="KAJ1149510.1"/>
    <property type="molecule type" value="Genomic_DNA"/>
</dbReference>
<sequence>MRAACEGSSPCRPCVSREAPPGRVSQDSPPSDHRSHCRQRPRAGPVFQRPTDPTAGSPSAPLRPLGRRQTHFNDGGAGSIAGPDPQAQGPQLPEPSRTHDSSAALFAAPSRLWLHRDEIRPVVAGAHLCSVPGPLSLTPSGERALLCLPLSPLRFLSDPTFGLTRFPRGHAGNSNF</sequence>
<evidence type="ECO:0000313" key="3">
    <source>
        <dbReference type="Proteomes" id="UP001066276"/>
    </source>
</evidence>
<gene>
    <name evidence="2" type="ORF">NDU88_002317</name>
</gene>
<protein>
    <submittedName>
        <fullName evidence="2">Uncharacterized protein</fullName>
    </submittedName>
</protein>
<proteinExistence type="predicted"/>
<name>A0AAV7RFF5_PLEWA</name>
<evidence type="ECO:0000313" key="2">
    <source>
        <dbReference type="EMBL" id="KAJ1149510.1"/>
    </source>
</evidence>
<accession>A0AAV7RFF5</accession>
<evidence type="ECO:0000256" key="1">
    <source>
        <dbReference type="SAM" id="MobiDB-lite"/>
    </source>
</evidence>
<reference evidence="2" key="1">
    <citation type="journal article" date="2022" name="bioRxiv">
        <title>Sequencing and chromosome-scale assembly of the giantPleurodeles waltlgenome.</title>
        <authorList>
            <person name="Brown T."/>
            <person name="Elewa A."/>
            <person name="Iarovenko S."/>
            <person name="Subramanian E."/>
            <person name="Araus A.J."/>
            <person name="Petzold A."/>
            <person name="Susuki M."/>
            <person name="Suzuki K.-i.T."/>
            <person name="Hayashi T."/>
            <person name="Toyoda A."/>
            <person name="Oliveira C."/>
            <person name="Osipova E."/>
            <person name="Leigh N.D."/>
            <person name="Simon A."/>
            <person name="Yun M.H."/>
        </authorList>
    </citation>
    <scope>NUCLEOTIDE SEQUENCE</scope>
    <source>
        <strain evidence="2">20211129_DDA</strain>
        <tissue evidence="2">Liver</tissue>
    </source>
</reference>
<dbReference type="Proteomes" id="UP001066276">
    <property type="component" value="Chromosome 5"/>
</dbReference>
<dbReference type="AlphaFoldDB" id="A0AAV7RFF5"/>